<dbReference type="CDD" id="cd05233">
    <property type="entry name" value="SDR_c"/>
    <property type="match status" value="1"/>
</dbReference>
<protein>
    <submittedName>
        <fullName evidence="3">3-oxoacyl-[acyl-carrier protein] reductase</fullName>
    </submittedName>
</protein>
<dbReference type="InterPro" id="IPR002347">
    <property type="entry name" value="SDR_fam"/>
</dbReference>
<sequence>MRNVLIAGTGYLGESIAYDFLRHGFHVTVNSRNEKKLDDIKNRLSAYGSIDHIAMELKDMESCKNLMDEMHKRHGSIFGLIVSVGGYVEDSIEDPTGLDVMINNHLKIPVYLASAALKYMEHGSSIMFISNSTADRKSNLRTFSYTISKYALNKAVKIAAVNLINKGIRVNAVAPDYIIESFEPNRDYHAMHKYGKPETPVEDISRVVYDIMAENDWINGEIIAVDGGHSLL</sequence>
<dbReference type="InterPro" id="IPR051122">
    <property type="entry name" value="SDR_DHRS6-like"/>
</dbReference>
<comment type="caution">
    <text evidence="3">The sequence shown here is derived from an EMBL/GenBank/DDBJ whole genome shotgun (WGS) entry which is preliminary data.</text>
</comment>
<evidence type="ECO:0000256" key="1">
    <source>
        <dbReference type="ARBA" id="ARBA00006484"/>
    </source>
</evidence>
<dbReference type="Pfam" id="PF13561">
    <property type="entry name" value="adh_short_C2"/>
    <property type="match status" value="1"/>
</dbReference>
<proteinExistence type="inferred from homology"/>
<dbReference type="PANTHER" id="PTHR43477">
    <property type="entry name" value="DIHYDROANTICAPSIN 7-DEHYDROGENASE"/>
    <property type="match status" value="1"/>
</dbReference>
<keyword evidence="4" id="KW-1185">Reference proteome</keyword>
<dbReference type="EMBL" id="FWYE01000003">
    <property type="protein sequence ID" value="SMD31199.1"/>
    <property type="molecule type" value="Genomic_DNA"/>
</dbReference>
<dbReference type="RefSeq" id="WP_084272929.1">
    <property type="nucleotide sequence ID" value="NZ_FWYE01000003.1"/>
</dbReference>
<dbReference type="AlphaFoldDB" id="A0A8G2L893"/>
<accession>A0A8G2L893</accession>
<evidence type="ECO:0000256" key="2">
    <source>
        <dbReference type="ARBA" id="ARBA00023002"/>
    </source>
</evidence>
<dbReference type="InterPro" id="IPR036291">
    <property type="entry name" value="NAD(P)-bd_dom_sf"/>
</dbReference>
<reference evidence="3 4" key="1">
    <citation type="submission" date="2017-04" db="EMBL/GenBank/DDBJ databases">
        <authorList>
            <person name="Varghese N."/>
            <person name="Submissions S."/>
        </authorList>
    </citation>
    <scope>NUCLEOTIDE SEQUENCE [LARGE SCALE GENOMIC DNA]</scope>
    <source>
        <strain evidence="3 4">DSM 9789</strain>
    </source>
</reference>
<name>A0A8G2L893_PICTO</name>
<comment type="similarity">
    <text evidence="1">Belongs to the short-chain dehydrogenases/reductases (SDR) family.</text>
</comment>
<dbReference type="Proteomes" id="UP000192315">
    <property type="component" value="Unassembled WGS sequence"/>
</dbReference>
<evidence type="ECO:0000313" key="4">
    <source>
        <dbReference type="Proteomes" id="UP000192315"/>
    </source>
</evidence>
<gene>
    <name evidence="3" type="ORF">SAMN02745355_1122</name>
</gene>
<keyword evidence="2" id="KW-0560">Oxidoreductase</keyword>
<dbReference type="PANTHER" id="PTHR43477:SF1">
    <property type="entry name" value="DIHYDROANTICAPSIN 7-DEHYDROGENASE"/>
    <property type="match status" value="1"/>
</dbReference>
<organism evidence="3 4">
    <name type="scientific">Picrophilus torridus (strain ATCC 700027 / DSM 9790 / JCM 10055 / NBRC 100828 / KAW 2/3)</name>
    <dbReference type="NCBI Taxonomy" id="1122961"/>
    <lineage>
        <taxon>Archaea</taxon>
        <taxon>Methanobacteriati</taxon>
        <taxon>Thermoplasmatota</taxon>
        <taxon>Thermoplasmata</taxon>
        <taxon>Thermoplasmatales</taxon>
        <taxon>Picrophilaceae</taxon>
        <taxon>Picrophilus</taxon>
    </lineage>
</organism>
<dbReference type="Gene3D" id="3.40.50.720">
    <property type="entry name" value="NAD(P)-binding Rossmann-like Domain"/>
    <property type="match status" value="1"/>
</dbReference>
<dbReference type="SUPFAM" id="SSF51735">
    <property type="entry name" value="NAD(P)-binding Rossmann-fold domains"/>
    <property type="match status" value="1"/>
</dbReference>
<dbReference type="GO" id="GO:0016491">
    <property type="term" value="F:oxidoreductase activity"/>
    <property type="evidence" value="ECO:0007669"/>
    <property type="project" value="UniProtKB-KW"/>
</dbReference>
<evidence type="ECO:0000313" key="3">
    <source>
        <dbReference type="EMBL" id="SMD31199.1"/>
    </source>
</evidence>